<reference evidence="2 3" key="1">
    <citation type="journal article" date="2017" name="Nat. Commun.">
        <title>Genome assembly with in vitro proximity ligation data and whole-genome triplication in lettuce.</title>
        <authorList>
            <person name="Reyes-Chin-Wo S."/>
            <person name="Wang Z."/>
            <person name="Yang X."/>
            <person name="Kozik A."/>
            <person name="Arikit S."/>
            <person name="Song C."/>
            <person name="Xia L."/>
            <person name="Froenicke L."/>
            <person name="Lavelle D.O."/>
            <person name="Truco M.J."/>
            <person name="Xia R."/>
            <person name="Zhu S."/>
            <person name="Xu C."/>
            <person name="Xu H."/>
            <person name="Xu X."/>
            <person name="Cox K."/>
            <person name="Korf I."/>
            <person name="Meyers B.C."/>
            <person name="Michelmore R.W."/>
        </authorList>
    </citation>
    <scope>NUCLEOTIDE SEQUENCE [LARGE SCALE GENOMIC DNA]</scope>
    <source>
        <strain evidence="3">cv. Salinas</strain>
        <tissue evidence="2">Seedlings</tissue>
    </source>
</reference>
<sequence length="468" mass="52726">MDFQTLNRRELQALCKLNKIPANVTNIAMVDALKSLETVEGIEEFLNPSRSETIGSSIESPERIQATSVRVPRTTCRTSTRQKANNSETESLHATASRATSRGVRRQLDGEVNEFLKTPMVSSIRKKGTTTSTHQETLKKETATTTTTTVQKAYSTRRSTRLTAKKSEGIEVIERERSEPIKLDSFLAEVKDLGNQSDENSKNEKEVVHVDITTLESGEKKVDCCGEVDDLKVKSDEIIEQHENVDLEDLKPDSEPCEDDDSEEKWVIIDEKIDLNEALNVSVKEQDANFMVPEEHTVKADDIDDNALSFNTKNPSDPSILKPESIPCVVSEMKNEESEYNGNLIHFNSEIPNEPLKLDNHIIDEVMIAEGIDENISENKVDFEETQESLMEEIDVDEVTHESFMKEDKKSSDNKENEENINEKEGDGDENVKKNLIDTSLRQLKKQLKALTIKSKDASCVTTTEMEN</sequence>
<organism evidence="2 3">
    <name type="scientific">Lactuca sativa</name>
    <name type="common">Garden lettuce</name>
    <dbReference type="NCBI Taxonomy" id="4236"/>
    <lineage>
        <taxon>Eukaryota</taxon>
        <taxon>Viridiplantae</taxon>
        <taxon>Streptophyta</taxon>
        <taxon>Embryophyta</taxon>
        <taxon>Tracheophyta</taxon>
        <taxon>Spermatophyta</taxon>
        <taxon>Magnoliopsida</taxon>
        <taxon>eudicotyledons</taxon>
        <taxon>Gunneridae</taxon>
        <taxon>Pentapetalae</taxon>
        <taxon>asterids</taxon>
        <taxon>campanulids</taxon>
        <taxon>Asterales</taxon>
        <taxon>Asteraceae</taxon>
        <taxon>Cichorioideae</taxon>
        <taxon>Cichorieae</taxon>
        <taxon>Lactucinae</taxon>
        <taxon>Lactuca</taxon>
    </lineage>
</organism>
<feature type="region of interest" description="Disordered" evidence="1">
    <location>
        <begin position="76"/>
        <end position="102"/>
    </location>
</feature>
<proteinExistence type="predicted"/>
<name>A0A9R1XNB7_LACSA</name>
<dbReference type="Gramene" id="rna-gnl|WGS:NBSK|LSAT_3X37921_mrna">
    <property type="protein sequence ID" value="cds-PLY66258.1"/>
    <property type="gene ID" value="gene-LSAT_3X37921"/>
</dbReference>
<protein>
    <submittedName>
        <fullName evidence="2">Uncharacterized protein</fullName>
    </submittedName>
</protein>
<keyword evidence="3" id="KW-1185">Reference proteome</keyword>
<feature type="region of interest" description="Disordered" evidence="1">
    <location>
        <begin position="52"/>
        <end position="71"/>
    </location>
</feature>
<dbReference type="AlphaFoldDB" id="A0A9R1XNB7"/>
<comment type="caution">
    <text evidence="2">The sequence shown here is derived from an EMBL/GenBank/DDBJ whole genome shotgun (WGS) entry which is preliminary data.</text>
</comment>
<dbReference type="PANTHER" id="PTHR33621:SF2">
    <property type="entry name" value="RIBOSOMAL L1 DOMAIN-CONTAINING PROTEIN"/>
    <property type="match status" value="1"/>
</dbReference>
<feature type="region of interest" description="Disordered" evidence="1">
    <location>
        <begin position="401"/>
        <end position="434"/>
    </location>
</feature>
<evidence type="ECO:0000313" key="3">
    <source>
        <dbReference type="Proteomes" id="UP000235145"/>
    </source>
</evidence>
<feature type="compositionally biased region" description="Polar residues" evidence="1">
    <location>
        <begin position="76"/>
        <end position="100"/>
    </location>
</feature>
<accession>A0A9R1XNB7</accession>
<gene>
    <name evidence="2" type="ORF">LSAT_V11C300116550</name>
</gene>
<evidence type="ECO:0000256" key="1">
    <source>
        <dbReference type="SAM" id="MobiDB-lite"/>
    </source>
</evidence>
<dbReference type="OrthoDB" id="1916794at2759"/>
<dbReference type="PANTHER" id="PTHR33621">
    <property type="entry name" value="ASPARTIC/GLUTAMIC ACID-RICH PROTEIN"/>
    <property type="match status" value="1"/>
</dbReference>
<dbReference type="Proteomes" id="UP000235145">
    <property type="component" value="Unassembled WGS sequence"/>
</dbReference>
<evidence type="ECO:0000313" key="2">
    <source>
        <dbReference type="EMBL" id="KAJ0215974.1"/>
    </source>
</evidence>
<dbReference type="EMBL" id="NBSK02000003">
    <property type="protein sequence ID" value="KAJ0215974.1"/>
    <property type="molecule type" value="Genomic_DNA"/>
</dbReference>